<organism evidence="9 10">
    <name type="scientific">Planosporangium flavigriseum</name>
    <dbReference type="NCBI Taxonomy" id="373681"/>
    <lineage>
        <taxon>Bacteria</taxon>
        <taxon>Bacillati</taxon>
        <taxon>Actinomycetota</taxon>
        <taxon>Actinomycetes</taxon>
        <taxon>Micromonosporales</taxon>
        <taxon>Micromonosporaceae</taxon>
        <taxon>Planosporangium</taxon>
    </lineage>
</organism>
<protein>
    <recommendedName>
        <fullName evidence="7">Cell division protein CrgA</fullName>
    </recommendedName>
</protein>
<dbReference type="Pfam" id="PF06781">
    <property type="entry name" value="CrgA"/>
    <property type="match status" value="1"/>
</dbReference>
<comment type="similarity">
    <text evidence="7">Belongs to the CrgA family.</text>
</comment>
<feature type="transmembrane region" description="Helical" evidence="7">
    <location>
        <begin position="32"/>
        <end position="54"/>
    </location>
</feature>
<dbReference type="Proteomes" id="UP000653674">
    <property type="component" value="Unassembled WGS sequence"/>
</dbReference>
<feature type="compositionally biased region" description="Basic residues" evidence="8">
    <location>
        <begin position="1"/>
        <end position="11"/>
    </location>
</feature>
<evidence type="ECO:0000256" key="5">
    <source>
        <dbReference type="ARBA" id="ARBA00023136"/>
    </source>
</evidence>
<evidence type="ECO:0000256" key="2">
    <source>
        <dbReference type="ARBA" id="ARBA00022618"/>
    </source>
</evidence>
<dbReference type="AlphaFoldDB" id="A0A8J3LET5"/>
<evidence type="ECO:0000313" key="10">
    <source>
        <dbReference type="Proteomes" id="UP000653674"/>
    </source>
</evidence>
<keyword evidence="6 7" id="KW-0131">Cell cycle</keyword>
<feature type="transmembrane region" description="Helical" evidence="7">
    <location>
        <begin position="66"/>
        <end position="89"/>
    </location>
</feature>
<reference evidence="9" key="1">
    <citation type="submission" date="2021-01" db="EMBL/GenBank/DDBJ databases">
        <title>Whole genome shotgun sequence of Planosporangium flavigriseum NBRC 105377.</title>
        <authorList>
            <person name="Komaki H."/>
            <person name="Tamura T."/>
        </authorList>
    </citation>
    <scope>NUCLEOTIDE SEQUENCE</scope>
    <source>
        <strain evidence="9">NBRC 105377</strain>
    </source>
</reference>
<evidence type="ECO:0000256" key="3">
    <source>
        <dbReference type="ARBA" id="ARBA00022692"/>
    </source>
</evidence>
<comment type="subcellular location">
    <subcellularLocation>
        <location evidence="7">Cell membrane</location>
        <topology evidence="7">Multi-pass membrane protein</topology>
    </subcellularLocation>
</comment>
<keyword evidence="5 7" id="KW-0472">Membrane</keyword>
<dbReference type="EMBL" id="BONU01000002">
    <property type="protein sequence ID" value="GIG72113.1"/>
    <property type="molecule type" value="Genomic_DNA"/>
</dbReference>
<evidence type="ECO:0000256" key="6">
    <source>
        <dbReference type="ARBA" id="ARBA00023306"/>
    </source>
</evidence>
<keyword evidence="2 7" id="KW-0132">Cell division</keyword>
<evidence type="ECO:0000256" key="1">
    <source>
        <dbReference type="ARBA" id="ARBA00022475"/>
    </source>
</evidence>
<keyword evidence="4 7" id="KW-1133">Transmembrane helix</keyword>
<proteinExistence type="inferred from homology"/>
<dbReference type="GO" id="GO:0051301">
    <property type="term" value="P:cell division"/>
    <property type="evidence" value="ECO:0007669"/>
    <property type="project" value="UniProtKB-UniRule"/>
</dbReference>
<evidence type="ECO:0000256" key="4">
    <source>
        <dbReference type="ARBA" id="ARBA00022989"/>
    </source>
</evidence>
<gene>
    <name evidence="7 9" type="primary">crgA</name>
    <name evidence="9" type="ORF">Pfl04_05170</name>
</gene>
<sequence>MPKSQVRKKKVYTPPAELRPQSTAASKRPSPVWVPATAVALLVLGIAWMVLFYLTQGFVDAPALLFLANIGYWNFAIGFGAMIGALILLSKWR</sequence>
<dbReference type="HAMAP" id="MF_00631">
    <property type="entry name" value="CrgA"/>
    <property type="match status" value="1"/>
</dbReference>
<accession>A0A8J3LET5</accession>
<keyword evidence="1 7" id="KW-1003">Cell membrane</keyword>
<dbReference type="InterPro" id="IPR009619">
    <property type="entry name" value="CrgA"/>
</dbReference>
<keyword evidence="10" id="KW-1185">Reference proteome</keyword>
<evidence type="ECO:0000256" key="7">
    <source>
        <dbReference type="HAMAP-Rule" id="MF_00631"/>
    </source>
</evidence>
<name>A0A8J3LET5_9ACTN</name>
<feature type="region of interest" description="Disordered" evidence="8">
    <location>
        <begin position="1"/>
        <end position="28"/>
    </location>
</feature>
<comment type="function">
    <text evidence="7">Involved in cell division.</text>
</comment>
<evidence type="ECO:0000313" key="9">
    <source>
        <dbReference type="EMBL" id="GIG72113.1"/>
    </source>
</evidence>
<keyword evidence="3 7" id="KW-0812">Transmembrane</keyword>
<dbReference type="RefSeq" id="WP_168074580.1">
    <property type="nucleotide sequence ID" value="NZ_BAAAQJ010000008.1"/>
</dbReference>
<evidence type="ECO:0000256" key="8">
    <source>
        <dbReference type="SAM" id="MobiDB-lite"/>
    </source>
</evidence>
<comment type="caution">
    <text evidence="9">The sequence shown here is derived from an EMBL/GenBank/DDBJ whole genome shotgun (WGS) entry which is preliminary data.</text>
</comment>
<dbReference type="GO" id="GO:0005886">
    <property type="term" value="C:plasma membrane"/>
    <property type="evidence" value="ECO:0007669"/>
    <property type="project" value="UniProtKB-SubCell"/>
</dbReference>